<dbReference type="KEGG" id="bba:Bd1170"/>
<name>Q6MNR8_BDEBA</name>
<evidence type="ECO:0008006" key="4">
    <source>
        <dbReference type="Google" id="ProtNLM"/>
    </source>
</evidence>
<accession>Q6MNR8</accession>
<dbReference type="STRING" id="264462.Bd1170"/>
<dbReference type="EMBL" id="BX842649">
    <property type="protein sequence ID" value="CAE79083.1"/>
    <property type="molecule type" value="Genomic_DNA"/>
</dbReference>
<organism evidence="2 3">
    <name type="scientific">Bdellovibrio bacteriovorus (strain ATCC 15356 / DSM 50701 / NCIMB 9529 / HD100)</name>
    <dbReference type="NCBI Taxonomy" id="264462"/>
    <lineage>
        <taxon>Bacteria</taxon>
        <taxon>Pseudomonadati</taxon>
        <taxon>Bdellovibrionota</taxon>
        <taxon>Bdellovibrionia</taxon>
        <taxon>Bdellovibrionales</taxon>
        <taxon>Pseudobdellovibrionaceae</taxon>
        <taxon>Bdellovibrio</taxon>
    </lineage>
</organism>
<sequence>MKTIFFFLILTASLSAFASGNRVGNGGDVVSCPEKTELLDFYESSLILHDFESTAGYRHIAEQVLKNLSRFSPTQSRNYVRRLSQFIDESDFKSEVTLADIKDSRHLFQPRDEACKVQQIAIRKKEASAASKRFLVDQDLWNKLSERGKAGLILHEIIYEHFYKLGEDDSIKARQLNAYLFSENAQKDKPAEYWKIIRQMKVPLYQ</sequence>
<evidence type="ECO:0000256" key="1">
    <source>
        <dbReference type="SAM" id="SignalP"/>
    </source>
</evidence>
<reference evidence="2 3" key="1">
    <citation type="journal article" date="2004" name="Science">
        <title>A predator unmasked: life cycle of Bdellovibrio bacteriovorus from a genomic perspective.</title>
        <authorList>
            <person name="Rendulic S."/>
            <person name="Jagtap P."/>
            <person name="Rosinus A."/>
            <person name="Eppinger M."/>
            <person name="Baar C."/>
            <person name="Lanz C."/>
            <person name="Keller H."/>
            <person name="Lambert C."/>
            <person name="Evans K.J."/>
            <person name="Goesmann A."/>
            <person name="Meyer F."/>
            <person name="Sockett R.E."/>
            <person name="Schuster S.C."/>
        </authorList>
    </citation>
    <scope>NUCLEOTIDE SEQUENCE [LARGE SCALE GENOMIC DNA]</scope>
    <source>
        <strain evidence="3">ATCC 15356 / DSM 50701 / NCIMB 9529 / HD100</strain>
    </source>
</reference>
<dbReference type="AlphaFoldDB" id="Q6MNR8"/>
<feature type="chain" id="PRO_5004276489" description="DUF4476 domain-containing protein" evidence="1">
    <location>
        <begin position="19"/>
        <end position="206"/>
    </location>
</feature>
<gene>
    <name evidence="2" type="ordered locus">Bd1170</name>
</gene>
<feature type="signal peptide" evidence="1">
    <location>
        <begin position="1"/>
        <end position="18"/>
    </location>
</feature>
<evidence type="ECO:0000313" key="3">
    <source>
        <dbReference type="Proteomes" id="UP000008080"/>
    </source>
</evidence>
<evidence type="ECO:0000313" key="2">
    <source>
        <dbReference type="EMBL" id="CAE79083.1"/>
    </source>
</evidence>
<keyword evidence="1" id="KW-0732">Signal</keyword>
<dbReference type="GeneID" id="93012211"/>
<protein>
    <recommendedName>
        <fullName evidence="4">DUF4476 domain-containing protein</fullName>
    </recommendedName>
</protein>
<dbReference type="RefSeq" id="WP_011163685.1">
    <property type="nucleotide sequence ID" value="NC_005363.1"/>
</dbReference>
<dbReference type="HOGENOM" id="CLU_1329781_0_0_7"/>
<keyword evidence="3" id="KW-1185">Reference proteome</keyword>
<dbReference type="Proteomes" id="UP000008080">
    <property type="component" value="Chromosome"/>
</dbReference>
<proteinExistence type="predicted"/>